<sequence>MWNKEALTTIAEKFGGLLDINFLTLRRQNLDRAVIKVRGRLKGFYPTEVFIPYPEGRMAKISIAKVRVEERGTDSIQMQELLGLLGVDDQGELIDNSKGDHTKKMIGGDILPGAQIPLPRMTKDGHEDFLQDDQHVLPQENIPKVSARALPPTGERQDLHLDASDSAQVIGRNKGDVFAAQHAKAQTQGKDRAGTFLAHKDKNTPVRRNKCKMPLRVSFATGEIHNTTSPAQIETTASLYTHEGTTTETHSNRQGRDYMCLEKEIIEQQPTIERHVVSDSEESNGSEHLLEEDQLAQINSEDWEDERVLETPNSILKEREEARLRGIIETEIISITTLMVQRELLGLSSLCFEPLPLAKILPGTTQSSSENSSTQSSRPGRSTSCSPGDYLE</sequence>
<keyword evidence="3" id="KW-1185">Reference proteome</keyword>
<gene>
    <name evidence="2" type="ORF">Sjap_022590</name>
</gene>
<accession>A0AAP0HQ07</accession>
<reference evidence="2 3" key="1">
    <citation type="submission" date="2024-01" db="EMBL/GenBank/DDBJ databases">
        <title>Genome assemblies of Stephania.</title>
        <authorList>
            <person name="Yang L."/>
        </authorList>
    </citation>
    <scope>NUCLEOTIDE SEQUENCE [LARGE SCALE GENOMIC DNA]</scope>
    <source>
        <strain evidence="2">QJT</strain>
        <tissue evidence="2">Leaf</tissue>
    </source>
</reference>
<feature type="region of interest" description="Disordered" evidence="1">
    <location>
        <begin position="361"/>
        <end position="392"/>
    </location>
</feature>
<organism evidence="2 3">
    <name type="scientific">Stephania japonica</name>
    <dbReference type="NCBI Taxonomy" id="461633"/>
    <lineage>
        <taxon>Eukaryota</taxon>
        <taxon>Viridiplantae</taxon>
        <taxon>Streptophyta</taxon>
        <taxon>Embryophyta</taxon>
        <taxon>Tracheophyta</taxon>
        <taxon>Spermatophyta</taxon>
        <taxon>Magnoliopsida</taxon>
        <taxon>Ranunculales</taxon>
        <taxon>Menispermaceae</taxon>
        <taxon>Menispermoideae</taxon>
        <taxon>Cissampelideae</taxon>
        <taxon>Stephania</taxon>
    </lineage>
</organism>
<dbReference type="EMBL" id="JBBNAE010000009">
    <property type="protein sequence ID" value="KAK9097093.1"/>
    <property type="molecule type" value="Genomic_DNA"/>
</dbReference>
<dbReference type="AlphaFoldDB" id="A0AAP0HQ07"/>
<evidence type="ECO:0000313" key="3">
    <source>
        <dbReference type="Proteomes" id="UP001417504"/>
    </source>
</evidence>
<proteinExistence type="predicted"/>
<dbReference type="Proteomes" id="UP001417504">
    <property type="component" value="Unassembled WGS sequence"/>
</dbReference>
<evidence type="ECO:0000256" key="1">
    <source>
        <dbReference type="SAM" id="MobiDB-lite"/>
    </source>
</evidence>
<protein>
    <submittedName>
        <fullName evidence="2">Uncharacterized protein</fullName>
    </submittedName>
</protein>
<evidence type="ECO:0000313" key="2">
    <source>
        <dbReference type="EMBL" id="KAK9097093.1"/>
    </source>
</evidence>
<name>A0AAP0HQ07_9MAGN</name>
<comment type="caution">
    <text evidence="2">The sequence shown here is derived from an EMBL/GenBank/DDBJ whole genome shotgun (WGS) entry which is preliminary data.</text>
</comment>
<feature type="compositionally biased region" description="Low complexity" evidence="1">
    <location>
        <begin position="364"/>
        <end position="377"/>
    </location>
</feature>